<organism evidence="2 3">
    <name type="scientific">Neocallimastix californiae</name>
    <dbReference type="NCBI Taxonomy" id="1754190"/>
    <lineage>
        <taxon>Eukaryota</taxon>
        <taxon>Fungi</taxon>
        <taxon>Fungi incertae sedis</taxon>
        <taxon>Chytridiomycota</taxon>
        <taxon>Chytridiomycota incertae sedis</taxon>
        <taxon>Neocallimastigomycetes</taxon>
        <taxon>Neocallimastigales</taxon>
        <taxon>Neocallimastigaceae</taxon>
        <taxon>Neocallimastix</taxon>
    </lineage>
</organism>
<evidence type="ECO:0000313" key="3">
    <source>
        <dbReference type="Proteomes" id="UP000193920"/>
    </source>
</evidence>
<proteinExistence type="predicted"/>
<comment type="caution">
    <text evidence="2">The sequence shown here is derived from an EMBL/GenBank/DDBJ whole genome shotgun (WGS) entry which is preliminary data.</text>
</comment>
<keyword evidence="3" id="KW-1185">Reference proteome</keyword>
<dbReference type="EMBL" id="MCOG01000070">
    <property type="protein sequence ID" value="ORY57342.1"/>
    <property type="molecule type" value="Genomic_DNA"/>
</dbReference>
<accession>A0A1Y2DDI1</accession>
<dbReference type="Proteomes" id="UP000193920">
    <property type="component" value="Unassembled WGS sequence"/>
</dbReference>
<reference evidence="2 3" key="1">
    <citation type="submission" date="2016-08" db="EMBL/GenBank/DDBJ databases">
        <title>A Parts List for Fungal Cellulosomes Revealed by Comparative Genomics.</title>
        <authorList>
            <consortium name="DOE Joint Genome Institute"/>
            <person name="Haitjema C.H."/>
            <person name="Gilmore S.P."/>
            <person name="Henske J.K."/>
            <person name="Solomon K.V."/>
            <person name="De Groot R."/>
            <person name="Kuo A."/>
            <person name="Mondo S.J."/>
            <person name="Salamov A.A."/>
            <person name="Labutti K."/>
            <person name="Zhao Z."/>
            <person name="Chiniquy J."/>
            <person name="Barry K."/>
            <person name="Brewer H.M."/>
            <person name="Purvine S.O."/>
            <person name="Wright A.T."/>
            <person name="Boxma B."/>
            <person name="Van Alen T."/>
            <person name="Hackstein J.H."/>
            <person name="Baker S.E."/>
            <person name="Grigoriev I.V."/>
            <person name="O'Malley M.A."/>
        </authorList>
    </citation>
    <scope>NUCLEOTIDE SEQUENCE [LARGE SCALE GENOMIC DNA]</scope>
    <source>
        <strain evidence="2 3">G1</strain>
    </source>
</reference>
<name>A0A1Y2DDI1_9FUNG</name>
<evidence type="ECO:0000313" key="2">
    <source>
        <dbReference type="EMBL" id="ORY57342.1"/>
    </source>
</evidence>
<dbReference type="OrthoDB" id="2152501at2759"/>
<feature type="region of interest" description="Disordered" evidence="1">
    <location>
        <begin position="1"/>
        <end position="35"/>
    </location>
</feature>
<protein>
    <submittedName>
        <fullName evidence="2">Uncharacterized protein</fullName>
    </submittedName>
</protein>
<dbReference type="AlphaFoldDB" id="A0A1Y2DDI1"/>
<gene>
    <name evidence="2" type="ORF">LY90DRAFT_669182</name>
</gene>
<evidence type="ECO:0000256" key="1">
    <source>
        <dbReference type="SAM" id="MobiDB-lite"/>
    </source>
</evidence>
<sequence length="118" mass="14140">MIGNYGNNYERKPMRGAMGRSKKQQSKKNKIDLKNAKIEEKEKISKISKQKINEEDEDIFFQKEEKIPKTWKDSWQRPLNQSVTYSEPPVDRIKTDTRNKRQNNKRSEFLADMINIYE</sequence>